<comment type="caution">
    <text evidence="6">The sequence shown here is derived from an EMBL/GenBank/DDBJ whole genome shotgun (WGS) entry which is preliminary data.</text>
</comment>
<dbReference type="PANTHER" id="PTHR10361">
    <property type="entry name" value="SODIUM-BILE ACID COTRANSPORTER"/>
    <property type="match status" value="1"/>
</dbReference>
<keyword evidence="3 5" id="KW-1133">Transmembrane helix</keyword>
<dbReference type="InterPro" id="IPR004710">
    <property type="entry name" value="Bilac:Na_transpt"/>
</dbReference>
<feature type="transmembrane region" description="Helical" evidence="5">
    <location>
        <begin position="213"/>
        <end position="231"/>
    </location>
</feature>
<evidence type="ECO:0000256" key="1">
    <source>
        <dbReference type="ARBA" id="ARBA00004141"/>
    </source>
</evidence>
<evidence type="ECO:0000256" key="3">
    <source>
        <dbReference type="ARBA" id="ARBA00022989"/>
    </source>
</evidence>
<dbReference type="Pfam" id="PF01758">
    <property type="entry name" value="SBF"/>
    <property type="match status" value="1"/>
</dbReference>
<sequence length="331" mass="36249">MRPTMDTPIQKPFGLRFNDWFEAKMFIITPVSMILGFFFYKWLEDATVLVPYLFAYITFVMALGCNPRQMRDALGMPLPIIVTLSLVHLVAPLAAYAAGTLLFGAGSPYVVGLVLFAVIPLGVSSVIWVGLSGGNVPLVLTLIVIDSLISPFVVPLAVDMLFGADIHFDHWKVMLDLLVIIFIPTVLGVAVNAASKGRAKLWSAPYSMPVSKVAFAAVILINAAAIAPHVFAMGTDLIRLIPVVLLFVAFCYALGWFGALPFRNKEITVTITYSSGMRNISLGIVIALQYFEPAAAVPVVMGILIQQPMATLQNRLQKLYWKKRESRVTLT</sequence>
<feature type="transmembrane region" description="Helical" evidence="5">
    <location>
        <begin position="173"/>
        <end position="193"/>
    </location>
</feature>
<gene>
    <name evidence="6" type="ORF">ACFFNY_13590</name>
</gene>
<evidence type="ECO:0000256" key="5">
    <source>
        <dbReference type="SAM" id="Phobius"/>
    </source>
</evidence>
<protein>
    <submittedName>
        <fullName evidence="6">Bile acid:sodium symporter family protein</fullName>
    </submittedName>
</protein>
<dbReference type="InterPro" id="IPR038770">
    <property type="entry name" value="Na+/solute_symporter_sf"/>
</dbReference>
<evidence type="ECO:0000256" key="2">
    <source>
        <dbReference type="ARBA" id="ARBA00022692"/>
    </source>
</evidence>
<evidence type="ECO:0000256" key="4">
    <source>
        <dbReference type="ARBA" id="ARBA00023136"/>
    </source>
</evidence>
<keyword evidence="7" id="KW-1185">Reference proteome</keyword>
<accession>A0ABV5VW98</accession>
<dbReference type="PANTHER" id="PTHR10361:SF28">
    <property type="entry name" value="P3 PROTEIN-RELATED"/>
    <property type="match status" value="1"/>
</dbReference>
<feature type="transmembrane region" description="Helical" evidence="5">
    <location>
        <begin position="46"/>
        <end position="66"/>
    </location>
</feature>
<feature type="transmembrane region" description="Helical" evidence="5">
    <location>
        <begin position="237"/>
        <end position="259"/>
    </location>
</feature>
<feature type="transmembrane region" description="Helical" evidence="5">
    <location>
        <begin position="21"/>
        <end position="40"/>
    </location>
</feature>
<name>A0ABV5VW98_9BACL</name>
<feature type="transmembrane region" description="Helical" evidence="5">
    <location>
        <begin position="138"/>
        <end position="158"/>
    </location>
</feature>
<keyword evidence="4 5" id="KW-0472">Membrane</keyword>
<feature type="transmembrane region" description="Helical" evidence="5">
    <location>
        <begin position="109"/>
        <end position="131"/>
    </location>
</feature>
<feature type="transmembrane region" description="Helical" evidence="5">
    <location>
        <begin position="280"/>
        <end position="305"/>
    </location>
</feature>
<dbReference type="Gene3D" id="1.20.1530.20">
    <property type="match status" value="1"/>
</dbReference>
<evidence type="ECO:0000313" key="6">
    <source>
        <dbReference type="EMBL" id="MFB9752594.1"/>
    </source>
</evidence>
<keyword evidence="2 5" id="KW-0812">Transmembrane</keyword>
<reference evidence="6 7" key="1">
    <citation type="submission" date="2024-09" db="EMBL/GenBank/DDBJ databases">
        <authorList>
            <person name="Sun Q."/>
            <person name="Mori K."/>
        </authorList>
    </citation>
    <scope>NUCLEOTIDE SEQUENCE [LARGE SCALE GENOMIC DNA]</scope>
    <source>
        <strain evidence="6 7">JCM 12520</strain>
    </source>
</reference>
<feature type="transmembrane region" description="Helical" evidence="5">
    <location>
        <begin position="78"/>
        <end position="103"/>
    </location>
</feature>
<comment type="subcellular location">
    <subcellularLocation>
        <location evidence="1">Membrane</location>
        <topology evidence="1">Multi-pass membrane protein</topology>
    </subcellularLocation>
</comment>
<proteinExistence type="predicted"/>
<dbReference type="EMBL" id="JBHMAG010000012">
    <property type="protein sequence ID" value="MFB9752594.1"/>
    <property type="molecule type" value="Genomic_DNA"/>
</dbReference>
<dbReference type="InterPro" id="IPR002657">
    <property type="entry name" value="BilAc:Na_symport/Acr3"/>
</dbReference>
<dbReference type="Proteomes" id="UP001589619">
    <property type="component" value="Unassembled WGS sequence"/>
</dbReference>
<organism evidence="6 7">
    <name type="scientific">Paenibacillus hodogayensis</name>
    <dbReference type="NCBI Taxonomy" id="279208"/>
    <lineage>
        <taxon>Bacteria</taxon>
        <taxon>Bacillati</taxon>
        <taxon>Bacillota</taxon>
        <taxon>Bacilli</taxon>
        <taxon>Bacillales</taxon>
        <taxon>Paenibacillaceae</taxon>
        <taxon>Paenibacillus</taxon>
    </lineage>
</organism>
<dbReference type="RefSeq" id="WP_344903809.1">
    <property type="nucleotide sequence ID" value="NZ_BAAAYO010000001.1"/>
</dbReference>
<evidence type="ECO:0000313" key="7">
    <source>
        <dbReference type="Proteomes" id="UP001589619"/>
    </source>
</evidence>